<evidence type="ECO:0000313" key="1">
    <source>
        <dbReference type="EMBL" id="AKT42200.1"/>
    </source>
</evidence>
<organism evidence="1 2">
    <name type="scientific">Chondromyces crocatus</name>
    <dbReference type="NCBI Taxonomy" id="52"/>
    <lineage>
        <taxon>Bacteria</taxon>
        <taxon>Pseudomonadati</taxon>
        <taxon>Myxococcota</taxon>
        <taxon>Polyangia</taxon>
        <taxon>Polyangiales</taxon>
        <taxon>Polyangiaceae</taxon>
        <taxon>Chondromyces</taxon>
    </lineage>
</organism>
<reference evidence="1 2" key="1">
    <citation type="submission" date="2015-07" db="EMBL/GenBank/DDBJ databases">
        <title>Genome analysis of myxobacterium Chondromyces crocatus Cm c5 reveals a high potential for natural compound synthesis and the genetic basis for the loss of fruiting body formation.</title>
        <authorList>
            <person name="Zaburannyi N."/>
            <person name="Bunk B."/>
            <person name="Maier J."/>
            <person name="Overmann J."/>
            <person name="Mueller R."/>
        </authorList>
    </citation>
    <scope>NUCLEOTIDE SEQUENCE [LARGE SCALE GENOMIC DNA]</scope>
    <source>
        <strain evidence="1 2">Cm c5</strain>
    </source>
</reference>
<accession>A0A0K1EMS6</accession>
<dbReference type="InterPro" id="IPR021866">
    <property type="entry name" value="SpoIIAA-like"/>
</dbReference>
<sequence>MEQDTIDTALSAGRSGWQRLGAHSIRFEAPDLVFLRVVGDVSPDQLTHLFAALRRLSSRAGGVCWLIDMTHLGEMPLATRKAARWHGLDGQLHATAMFGASLLQRAMATLTIHAGRLSNRGNGHHKTRFFTSESEARAWLDGVRPTPHQLGPTE</sequence>
<gene>
    <name evidence="1" type="ORF">CMC5_064230</name>
</gene>
<keyword evidence="2" id="KW-1185">Reference proteome</keyword>
<dbReference type="EMBL" id="CP012159">
    <property type="protein sequence ID" value="AKT42200.1"/>
    <property type="molecule type" value="Genomic_DNA"/>
</dbReference>
<proteinExistence type="predicted"/>
<dbReference type="SUPFAM" id="SSF52091">
    <property type="entry name" value="SpoIIaa-like"/>
    <property type="match status" value="1"/>
</dbReference>
<dbReference type="AlphaFoldDB" id="A0A0K1EMS6"/>
<protein>
    <recommendedName>
        <fullName evidence="3">STAS/SEC14 domain-containing protein</fullName>
    </recommendedName>
</protein>
<dbReference type="Pfam" id="PF11964">
    <property type="entry name" value="SpoIIAA-like"/>
    <property type="match status" value="1"/>
</dbReference>
<dbReference type="InterPro" id="IPR036513">
    <property type="entry name" value="STAS_dom_sf"/>
</dbReference>
<name>A0A0K1EMS6_CHOCO</name>
<dbReference type="Proteomes" id="UP000067626">
    <property type="component" value="Chromosome"/>
</dbReference>
<dbReference type="Gene3D" id="3.40.970.30">
    <property type="entry name" value="yp_829618.1 like domains"/>
    <property type="match status" value="1"/>
</dbReference>
<evidence type="ECO:0000313" key="2">
    <source>
        <dbReference type="Proteomes" id="UP000067626"/>
    </source>
</evidence>
<dbReference type="KEGG" id="ccro:CMC5_064230"/>
<evidence type="ECO:0008006" key="3">
    <source>
        <dbReference type="Google" id="ProtNLM"/>
    </source>
</evidence>